<reference evidence="4" key="2">
    <citation type="submission" date="2016-05" db="EMBL/GenBank/DDBJ databases">
        <title>Comparative analysis highlights variable genome content of wheat rusts and divergence of the mating loci.</title>
        <authorList>
            <person name="Cuomo C.A."/>
            <person name="Bakkeren G."/>
            <person name="Szabo L."/>
            <person name="Khalil H."/>
            <person name="Joly D."/>
            <person name="Goldberg J."/>
            <person name="Young S."/>
            <person name="Zeng Q."/>
            <person name="Fellers J."/>
        </authorList>
    </citation>
    <scope>NUCLEOTIDE SEQUENCE [LARGE SCALE GENOMIC DNA]</scope>
    <source>
        <strain evidence="4">1-1 BBBD Race 1</strain>
    </source>
</reference>
<evidence type="ECO:0000259" key="3">
    <source>
        <dbReference type="PROSITE" id="PS50089"/>
    </source>
</evidence>
<dbReference type="Pfam" id="PF13639">
    <property type="entry name" value="zf-RING_2"/>
    <property type="match status" value="1"/>
</dbReference>
<dbReference type="SMART" id="SM00184">
    <property type="entry name" value="RING"/>
    <property type="match status" value="1"/>
</dbReference>
<gene>
    <name evidence="4" type="ORF">PTTG_26796</name>
</gene>
<proteinExistence type="predicted"/>
<organism evidence="4">
    <name type="scientific">Puccinia triticina (isolate 1-1 / race 1 (BBBD))</name>
    <name type="common">Brown leaf rust fungus</name>
    <dbReference type="NCBI Taxonomy" id="630390"/>
    <lineage>
        <taxon>Eukaryota</taxon>
        <taxon>Fungi</taxon>
        <taxon>Dikarya</taxon>
        <taxon>Basidiomycota</taxon>
        <taxon>Pucciniomycotina</taxon>
        <taxon>Pucciniomycetes</taxon>
        <taxon>Pucciniales</taxon>
        <taxon>Pucciniaceae</taxon>
        <taxon>Puccinia</taxon>
    </lineage>
</organism>
<evidence type="ECO:0000313" key="6">
    <source>
        <dbReference type="Proteomes" id="UP000005240"/>
    </source>
</evidence>
<dbReference type="SUPFAM" id="SSF57850">
    <property type="entry name" value="RING/U-box"/>
    <property type="match status" value="1"/>
</dbReference>
<dbReference type="InterPro" id="IPR001841">
    <property type="entry name" value="Znf_RING"/>
</dbReference>
<keyword evidence="2" id="KW-0175">Coiled coil</keyword>
<sequence>MSGSRVIVLPTCSICRDDNAGLDMSVTTCGHAFHTGCIRAWDDRQVSIGAETKCPSCNNIIRSRGWGTNFQAFCKLHSLSEREITDQPVLDRTDEMRLHLQKRLDAVGGHLKAEMADCWTKACTELHEELELELHRWERDTGSHSRFMENKKLSDEVAELRNNLQEIRQDHRLTKDEADRLYKECLMQHNLVEHRSEGPIINRFWDNIGKIFK</sequence>
<dbReference type="Proteomes" id="UP000005240">
    <property type="component" value="Unassembled WGS sequence"/>
</dbReference>
<dbReference type="STRING" id="630390.A0A180GS05"/>
<dbReference type="PROSITE" id="PS50089">
    <property type="entry name" value="ZF_RING_2"/>
    <property type="match status" value="1"/>
</dbReference>
<keyword evidence="6" id="KW-1185">Reference proteome</keyword>
<reference evidence="4" key="1">
    <citation type="submission" date="2009-11" db="EMBL/GenBank/DDBJ databases">
        <authorList>
            <consortium name="The Broad Institute Genome Sequencing Platform"/>
            <person name="Ward D."/>
            <person name="Feldgarden M."/>
            <person name="Earl A."/>
            <person name="Young S.K."/>
            <person name="Zeng Q."/>
            <person name="Koehrsen M."/>
            <person name="Alvarado L."/>
            <person name="Berlin A."/>
            <person name="Bochicchio J."/>
            <person name="Borenstein D."/>
            <person name="Chapman S.B."/>
            <person name="Chen Z."/>
            <person name="Engels R."/>
            <person name="Freedman E."/>
            <person name="Gellesch M."/>
            <person name="Goldberg J."/>
            <person name="Griggs A."/>
            <person name="Gujja S."/>
            <person name="Heilman E."/>
            <person name="Heiman D."/>
            <person name="Hepburn T."/>
            <person name="Howarth C."/>
            <person name="Jen D."/>
            <person name="Larson L."/>
            <person name="Lewis B."/>
            <person name="Mehta T."/>
            <person name="Park D."/>
            <person name="Pearson M."/>
            <person name="Roberts A."/>
            <person name="Saif S."/>
            <person name="Shea T."/>
            <person name="Shenoy N."/>
            <person name="Sisk P."/>
            <person name="Stolte C."/>
            <person name="Sykes S."/>
            <person name="Thomson T."/>
            <person name="Walk T."/>
            <person name="White J."/>
            <person name="Yandava C."/>
            <person name="Izard J."/>
            <person name="Baranova O.V."/>
            <person name="Blanton J.M."/>
            <person name="Tanner A.C."/>
            <person name="Dewhirst F.E."/>
            <person name="Haas B."/>
            <person name="Nusbaum C."/>
            <person name="Birren B."/>
        </authorList>
    </citation>
    <scope>NUCLEOTIDE SEQUENCE [LARGE SCALE GENOMIC DNA]</scope>
    <source>
        <strain evidence="4">1-1 BBBD Race 1</strain>
    </source>
</reference>
<evidence type="ECO:0000313" key="5">
    <source>
        <dbReference type="EnsemblFungi" id="PTTG_26796-t43_1-p1"/>
    </source>
</evidence>
<dbReference type="GO" id="GO:0008270">
    <property type="term" value="F:zinc ion binding"/>
    <property type="evidence" value="ECO:0007669"/>
    <property type="project" value="UniProtKB-KW"/>
</dbReference>
<dbReference type="InterPro" id="IPR013083">
    <property type="entry name" value="Znf_RING/FYVE/PHD"/>
</dbReference>
<accession>A0A180GS05</accession>
<evidence type="ECO:0000256" key="1">
    <source>
        <dbReference type="PROSITE-ProRule" id="PRU00175"/>
    </source>
</evidence>
<name>A0A180GS05_PUCT1</name>
<dbReference type="AlphaFoldDB" id="A0A180GS05"/>
<evidence type="ECO:0000256" key="2">
    <source>
        <dbReference type="SAM" id="Coils"/>
    </source>
</evidence>
<keyword evidence="1" id="KW-0862">Zinc</keyword>
<evidence type="ECO:0000313" key="4">
    <source>
        <dbReference type="EMBL" id="OAV95062.1"/>
    </source>
</evidence>
<dbReference type="EnsemblFungi" id="PTTG_26796-t43_1">
    <property type="protein sequence ID" value="PTTG_26796-t43_1-p1"/>
    <property type="gene ID" value="PTTG_26796"/>
</dbReference>
<feature type="domain" description="RING-type" evidence="3">
    <location>
        <begin position="12"/>
        <end position="58"/>
    </location>
</feature>
<dbReference type="OrthoDB" id="8062037at2759"/>
<protein>
    <submittedName>
        <fullName evidence="5">RING-type domain-containing protein</fullName>
    </submittedName>
</protein>
<dbReference type="EMBL" id="ADAS02000033">
    <property type="protein sequence ID" value="OAV95062.1"/>
    <property type="molecule type" value="Genomic_DNA"/>
</dbReference>
<dbReference type="VEuPathDB" id="FungiDB:PTTG_26796"/>
<reference evidence="5" key="4">
    <citation type="submission" date="2025-05" db="UniProtKB">
        <authorList>
            <consortium name="EnsemblFungi"/>
        </authorList>
    </citation>
    <scope>IDENTIFICATION</scope>
    <source>
        <strain evidence="5">isolate 1-1 / race 1 (BBBD)</strain>
    </source>
</reference>
<dbReference type="Gene3D" id="3.30.40.10">
    <property type="entry name" value="Zinc/RING finger domain, C3HC4 (zinc finger)"/>
    <property type="match status" value="1"/>
</dbReference>
<keyword evidence="1" id="KW-0863">Zinc-finger</keyword>
<keyword evidence="1" id="KW-0479">Metal-binding</keyword>
<reference evidence="5 6" key="3">
    <citation type="journal article" date="2017" name="G3 (Bethesda)">
        <title>Comparative analysis highlights variable genome content of wheat rusts and divergence of the mating loci.</title>
        <authorList>
            <person name="Cuomo C.A."/>
            <person name="Bakkeren G."/>
            <person name="Khalil H.B."/>
            <person name="Panwar V."/>
            <person name="Joly D."/>
            <person name="Linning R."/>
            <person name="Sakthikumar S."/>
            <person name="Song X."/>
            <person name="Adiconis X."/>
            <person name="Fan L."/>
            <person name="Goldberg J.M."/>
            <person name="Levin J.Z."/>
            <person name="Young S."/>
            <person name="Zeng Q."/>
            <person name="Anikster Y."/>
            <person name="Bruce M."/>
            <person name="Wang M."/>
            <person name="Yin C."/>
            <person name="McCallum B."/>
            <person name="Szabo L.J."/>
            <person name="Hulbert S."/>
            <person name="Chen X."/>
            <person name="Fellers J.P."/>
        </authorList>
    </citation>
    <scope>NUCLEOTIDE SEQUENCE</scope>
    <source>
        <strain evidence="6">Isolate 1-1 / race 1 (BBBD)</strain>
        <strain evidence="5">isolate 1-1 / race 1 (BBBD)</strain>
    </source>
</reference>
<feature type="coiled-coil region" evidence="2">
    <location>
        <begin position="150"/>
        <end position="184"/>
    </location>
</feature>